<comment type="subcellular location">
    <subcellularLocation>
        <location evidence="1">Cell membrane</location>
        <topology evidence="1">Single-pass type I membrane protein</topology>
    </subcellularLocation>
</comment>
<organism evidence="15 16">
    <name type="scientific">Oreochromis aureus</name>
    <name type="common">Israeli tilapia</name>
    <name type="synonym">Chromis aureus</name>
    <dbReference type="NCBI Taxonomy" id="47969"/>
    <lineage>
        <taxon>Eukaryota</taxon>
        <taxon>Metazoa</taxon>
        <taxon>Chordata</taxon>
        <taxon>Craniata</taxon>
        <taxon>Vertebrata</taxon>
        <taxon>Euteleostomi</taxon>
        <taxon>Actinopterygii</taxon>
        <taxon>Neopterygii</taxon>
        <taxon>Teleostei</taxon>
        <taxon>Neoteleostei</taxon>
        <taxon>Acanthomorphata</taxon>
        <taxon>Ovalentaria</taxon>
        <taxon>Cichlomorphae</taxon>
        <taxon>Cichliformes</taxon>
        <taxon>Cichlidae</taxon>
        <taxon>African cichlids</taxon>
        <taxon>Pseudocrenilabrinae</taxon>
        <taxon>Oreochromini</taxon>
        <taxon>Oreochromis</taxon>
    </lineage>
</organism>
<dbReference type="InterPro" id="IPR007110">
    <property type="entry name" value="Ig-like_dom"/>
</dbReference>
<evidence type="ECO:0000256" key="13">
    <source>
        <dbReference type="SAM" id="SignalP"/>
    </source>
</evidence>
<dbReference type="GO" id="GO:0007166">
    <property type="term" value="P:cell surface receptor signaling pathway"/>
    <property type="evidence" value="ECO:0007669"/>
    <property type="project" value="TreeGrafter"/>
</dbReference>
<dbReference type="SUPFAM" id="SSF48726">
    <property type="entry name" value="Immunoglobulin"/>
    <property type="match status" value="8"/>
</dbReference>
<feature type="chain" id="PRO_5044258043" description="Ig-like domain-containing protein" evidence="13">
    <location>
        <begin position="20"/>
        <end position="999"/>
    </location>
</feature>
<evidence type="ECO:0000313" key="16">
    <source>
        <dbReference type="Proteomes" id="UP000472276"/>
    </source>
</evidence>
<dbReference type="GO" id="GO:0042130">
    <property type="term" value="P:negative regulation of T cell proliferation"/>
    <property type="evidence" value="ECO:0007669"/>
    <property type="project" value="TreeGrafter"/>
</dbReference>
<keyword evidence="2" id="KW-1003">Cell membrane</keyword>
<keyword evidence="6 12" id="KW-0472">Membrane</keyword>
<feature type="domain" description="Ig-like" evidence="14">
    <location>
        <begin position="375"/>
        <end position="486"/>
    </location>
</feature>
<gene>
    <name evidence="15" type="primary">LOC116328660</name>
</gene>
<feature type="signal peptide" evidence="13">
    <location>
        <begin position="1"/>
        <end position="19"/>
    </location>
</feature>
<dbReference type="SMART" id="SM00406">
    <property type="entry name" value="IGv"/>
    <property type="match status" value="6"/>
</dbReference>
<feature type="domain" description="Ig-like" evidence="14">
    <location>
        <begin position="503"/>
        <end position="602"/>
    </location>
</feature>
<dbReference type="GO" id="GO:0031295">
    <property type="term" value="P:T cell costimulation"/>
    <property type="evidence" value="ECO:0007669"/>
    <property type="project" value="TreeGrafter"/>
</dbReference>
<name>A0AAZ1WZQ4_OREAU</name>
<evidence type="ECO:0000256" key="6">
    <source>
        <dbReference type="ARBA" id="ARBA00023136"/>
    </source>
</evidence>
<dbReference type="GO" id="GO:0006955">
    <property type="term" value="P:immune response"/>
    <property type="evidence" value="ECO:0007669"/>
    <property type="project" value="TreeGrafter"/>
</dbReference>
<dbReference type="GO" id="GO:0071222">
    <property type="term" value="P:cellular response to lipopolysaccharide"/>
    <property type="evidence" value="ECO:0007669"/>
    <property type="project" value="TreeGrafter"/>
</dbReference>
<dbReference type="Proteomes" id="UP000472276">
    <property type="component" value="Unassembled WGS sequence"/>
</dbReference>
<keyword evidence="10" id="KW-0393">Immunoglobulin domain</keyword>
<evidence type="ECO:0000256" key="5">
    <source>
        <dbReference type="ARBA" id="ARBA00022989"/>
    </source>
</evidence>
<keyword evidence="4 13" id="KW-0732">Signal</keyword>
<dbReference type="InterPro" id="IPR003599">
    <property type="entry name" value="Ig_sub"/>
</dbReference>
<evidence type="ECO:0000256" key="2">
    <source>
        <dbReference type="ARBA" id="ARBA00022475"/>
    </source>
</evidence>
<keyword evidence="16" id="KW-1185">Reference proteome</keyword>
<evidence type="ECO:0000256" key="11">
    <source>
        <dbReference type="SAM" id="MobiDB-lite"/>
    </source>
</evidence>
<evidence type="ECO:0000256" key="1">
    <source>
        <dbReference type="ARBA" id="ARBA00004251"/>
    </source>
</evidence>
<evidence type="ECO:0000256" key="7">
    <source>
        <dbReference type="ARBA" id="ARBA00023157"/>
    </source>
</evidence>
<dbReference type="PANTHER" id="PTHR25466:SF14">
    <property type="entry name" value="BUTYROPHILIN SUBFAMILY 2 MEMBER A2-LIKE-RELATED"/>
    <property type="match status" value="1"/>
</dbReference>
<feature type="region of interest" description="Disordered" evidence="11">
    <location>
        <begin position="76"/>
        <end position="96"/>
    </location>
</feature>
<feature type="domain" description="Ig-like" evidence="14">
    <location>
        <begin position="281"/>
        <end position="361"/>
    </location>
</feature>
<evidence type="ECO:0000313" key="15">
    <source>
        <dbReference type="Ensembl" id="ENSOABP00000060885.1"/>
    </source>
</evidence>
<evidence type="ECO:0000256" key="10">
    <source>
        <dbReference type="ARBA" id="ARBA00023319"/>
    </source>
</evidence>
<dbReference type="Ensembl" id="ENSOABT00000077345.1">
    <property type="protein sequence ID" value="ENSOABP00000060885.1"/>
    <property type="gene ID" value="ENSOABG00000030263.1"/>
</dbReference>
<feature type="domain" description="Ig-like" evidence="14">
    <location>
        <begin position="6"/>
        <end position="122"/>
    </location>
</feature>
<evidence type="ECO:0000256" key="3">
    <source>
        <dbReference type="ARBA" id="ARBA00022692"/>
    </source>
</evidence>
<dbReference type="GO" id="GO:0042102">
    <property type="term" value="P:positive regulation of T cell proliferation"/>
    <property type="evidence" value="ECO:0007669"/>
    <property type="project" value="TreeGrafter"/>
</dbReference>
<dbReference type="InterPro" id="IPR013783">
    <property type="entry name" value="Ig-like_fold"/>
</dbReference>
<reference evidence="15" key="3">
    <citation type="submission" date="2025-09" db="UniProtKB">
        <authorList>
            <consortium name="Ensembl"/>
        </authorList>
    </citation>
    <scope>IDENTIFICATION</scope>
</reference>
<evidence type="ECO:0000256" key="9">
    <source>
        <dbReference type="ARBA" id="ARBA00023180"/>
    </source>
</evidence>
<keyword evidence="3 12" id="KW-0812">Transmembrane</keyword>
<feature type="domain" description="Ig-like" evidence="14">
    <location>
        <begin position="706"/>
        <end position="852"/>
    </location>
</feature>
<keyword evidence="9" id="KW-0325">Glycoprotein</keyword>
<dbReference type="InterPro" id="IPR051713">
    <property type="entry name" value="T-cell_Activation_Regulation"/>
</dbReference>
<dbReference type="InterPro" id="IPR036179">
    <property type="entry name" value="Ig-like_dom_sf"/>
</dbReference>
<evidence type="ECO:0000259" key="14">
    <source>
        <dbReference type="PROSITE" id="PS50835"/>
    </source>
</evidence>
<accession>A0AAZ1WZQ4</accession>
<dbReference type="Gene3D" id="2.60.40.10">
    <property type="entry name" value="Immunoglobulins"/>
    <property type="match status" value="8"/>
</dbReference>
<evidence type="ECO:0000256" key="12">
    <source>
        <dbReference type="SAM" id="Phobius"/>
    </source>
</evidence>
<proteinExistence type="predicted"/>
<feature type="transmembrane region" description="Helical" evidence="12">
    <location>
        <begin position="243"/>
        <end position="264"/>
    </location>
</feature>
<keyword evidence="8" id="KW-0675">Receptor</keyword>
<protein>
    <recommendedName>
        <fullName evidence="14">Ig-like domain-containing protein</fullName>
    </recommendedName>
</protein>
<feature type="transmembrane region" description="Helical" evidence="12">
    <location>
        <begin position="607"/>
        <end position="631"/>
    </location>
</feature>
<sequence length="999" mass="115331">MKMLLPLLLLVLVSQHALAAMVEVNEGERSVLLPCQFSGFVPEENPAVVWTRNDLHSKSVHLQHEGRDDLREQNQHYSGRTSMRPDALDSGDFSLTLRKPTKTDSGTYTCSISDGREEWRLTDIQLQVKDDQEEVTMWKTSDFIILPCKTKPELPKDTTVEWTHADQVVHVYSNRSDNLKNQDDRYCDRTKMNKDLLRTGDLSLTLKYPTERDSGGYICTIYRDKDILRQKVVLQVKEPFPSWVKAVLVLLVLLVVSGALLFHFRHYFMSVYKVEVDSGVESVLLPCKTTVCLPGDAKVVWRDSDDREVYVYENSSDQPEEQDQDYRDRTKINEDLLKTGDLSLTLKHPTERDSGRYRCRVYGKIQRYKTVLLRVKVSQHALAPVVEVYEGEISVLLPCEYSGFIPEDSPTVLWTRNDLNPKSVHLRREETDDLKGQHQRYRGRTSMRPDALDILDFSLTLRNPRLTDSGNYTCSIRNERDELKLTDIQLHVKDQQVEVEVVEGSDSVILPCNTTPDLPEDTRVEWMRFDQEIMMVHEYSNGSDRLKHQDDRYCDRTKMNEDLLRTGDLSLTLNYPTDGDSGGYICTIYRDKDIQKQKVVLQVKEQFPLWATALLVLLVLLVVSGGLLFYFRHYLMAVPWVGVDSGVESVQLICKTTVCLPKDAKVEWKDKDNRKVHVYENGSDQPEEQDDKYKNRTKMKRNLLEPGDLSLTLKHPTDGDNSTYTCTVYSREGNILLKRKVELKVRVPRVEVDSGVESVQLPFNTTLHLPEDAKVEWMDNNAKVHVYENGSDQPEEQHQVYRDRTKMNEDLLKTGDLSLTLKYPTDGDNSTYTCTVYSREGNILLKKQVELTVRVPRVEVDSGVESVQLPLKTTLPLPKEAKVEWKDNNAKVHVYENGSDQPKQQHQVFRDRTKMNEDLLKTGDLSLTLKYPTDWDNWTYTCTCSREGNILLKKQVQLKVRENRANEIRLKEEEILKDQNREETDCVCWGSEARTGHCE</sequence>
<evidence type="ECO:0000256" key="4">
    <source>
        <dbReference type="ARBA" id="ARBA00022729"/>
    </source>
</evidence>
<dbReference type="InterPro" id="IPR013106">
    <property type="entry name" value="Ig_V-set"/>
</dbReference>
<dbReference type="Pfam" id="PF07686">
    <property type="entry name" value="V-set"/>
    <property type="match status" value="3"/>
</dbReference>
<keyword evidence="5 12" id="KW-1133">Transmembrane helix</keyword>
<reference evidence="15" key="2">
    <citation type="submission" date="2025-08" db="UniProtKB">
        <authorList>
            <consortium name="Ensembl"/>
        </authorList>
    </citation>
    <scope>IDENTIFICATION</scope>
</reference>
<reference evidence="16" key="1">
    <citation type="submission" date="2020-03" db="EMBL/GenBank/DDBJ databases">
        <title>Evolution of repeat sequences and sex chromosomes of tilapia species revealed by chromosome-level genomes.</title>
        <authorList>
            <person name="Xu L."/>
            <person name="Tao W."/>
            <person name="Wang D."/>
            <person name="Zhou Q."/>
        </authorList>
    </citation>
    <scope>NUCLEOTIDE SEQUENCE [LARGE SCALE GENOMIC DNA]</scope>
    <source>
        <strain evidence="16">Israel</strain>
    </source>
</reference>
<feature type="domain" description="Ig-like" evidence="14">
    <location>
        <begin position="146"/>
        <end position="235"/>
    </location>
</feature>
<dbReference type="AlphaFoldDB" id="A0AAZ1WZQ4"/>
<keyword evidence="7" id="KW-1015">Disulfide bond</keyword>
<dbReference type="PROSITE" id="PS50835">
    <property type="entry name" value="IG_LIKE"/>
    <property type="match status" value="6"/>
</dbReference>
<evidence type="ECO:0000256" key="8">
    <source>
        <dbReference type="ARBA" id="ARBA00023170"/>
    </source>
</evidence>
<dbReference type="SMART" id="SM00409">
    <property type="entry name" value="IG"/>
    <property type="match status" value="8"/>
</dbReference>
<dbReference type="GO" id="GO:0009897">
    <property type="term" value="C:external side of plasma membrane"/>
    <property type="evidence" value="ECO:0007669"/>
    <property type="project" value="TreeGrafter"/>
</dbReference>
<dbReference type="PANTHER" id="PTHR25466">
    <property type="entry name" value="T-LYMPHOCYTE ACTIVATION ANTIGEN"/>
    <property type="match status" value="1"/>
</dbReference>